<reference evidence="1 2" key="1">
    <citation type="submission" date="2017-03" db="EMBL/GenBank/DDBJ databases">
        <title>Genome analysis of strain PAMC 26577.</title>
        <authorList>
            <person name="Oh H.-M."/>
            <person name="Yang J.-A."/>
        </authorList>
    </citation>
    <scope>NUCLEOTIDE SEQUENCE [LARGE SCALE GENOMIC DNA]</scope>
    <source>
        <strain evidence="1 2">PAMC 26577</strain>
    </source>
</reference>
<sequence>MIPDHQVDQRLYGGKVACRLTLRVLAHRSCGAQNSVKKVETAHDFARRILKAANRLTA</sequence>
<dbReference type="AlphaFoldDB" id="A0A242M337"/>
<evidence type="ECO:0000313" key="2">
    <source>
        <dbReference type="Proteomes" id="UP000195221"/>
    </source>
</evidence>
<gene>
    <name evidence="1" type="ORF">PAMC26577_39265</name>
</gene>
<dbReference type="EMBL" id="NBTZ01000179">
    <property type="protein sequence ID" value="OTP65575.1"/>
    <property type="molecule type" value="Genomic_DNA"/>
</dbReference>
<protein>
    <submittedName>
        <fullName evidence="1">Uncharacterized protein</fullName>
    </submittedName>
</protein>
<proteinExistence type="predicted"/>
<comment type="caution">
    <text evidence="1">The sequence shown here is derived from an EMBL/GenBank/DDBJ whole genome shotgun (WGS) entry which is preliminary data.</text>
</comment>
<dbReference type="Proteomes" id="UP000195221">
    <property type="component" value="Unassembled WGS sequence"/>
</dbReference>
<organism evidence="1 2">
    <name type="scientific">Caballeronia sordidicola</name>
    <name type="common">Burkholderia sordidicola</name>
    <dbReference type="NCBI Taxonomy" id="196367"/>
    <lineage>
        <taxon>Bacteria</taxon>
        <taxon>Pseudomonadati</taxon>
        <taxon>Pseudomonadota</taxon>
        <taxon>Betaproteobacteria</taxon>
        <taxon>Burkholderiales</taxon>
        <taxon>Burkholderiaceae</taxon>
        <taxon>Caballeronia</taxon>
    </lineage>
</organism>
<evidence type="ECO:0000313" key="1">
    <source>
        <dbReference type="EMBL" id="OTP65575.1"/>
    </source>
</evidence>
<name>A0A242M337_CABSO</name>
<accession>A0A242M337</accession>